<accession>A0A6U8XSJ5</accession>
<evidence type="ECO:0000313" key="2">
    <source>
        <dbReference type="EMBL" id="CAE0562581.1"/>
    </source>
</evidence>
<dbReference type="EMBL" id="HBIR01032765">
    <property type="protein sequence ID" value="CAE0562581.1"/>
    <property type="molecule type" value="Transcribed_RNA"/>
</dbReference>
<protein>
    <submittedName>
        <fullName evidence="2">Uncharacterized protein</fullName>
    </submittedName>
</protein>
<reference evidence="2" key="1">
    <citation type="submission" date="2021-01" db="EMBL/GenBank/DDBJ databases">
        <authorList>
            <person name="Corre E."/>
            <person name="Pelletier E."/>
            <person name="Niang G."/>
            <person name="Scheremetjew M."/>
            <person name="Finn R."/>
            <person name="Kale V."/>
            <person name="Holt S."/>
            <person name="Cochrane G."/>
            <person name="Meng A."/>
            <person name="Brown T."/>
            <person name="Cohen L."/>
        </authorList>
    </citation>
    <scope>NUCLEOTIDE SEQUENCE</scope>
    <source>
        <strain evidence="2">379</strain>
    </source>
</reference>
<organism evidence="2">
    <name type="scientific">Emiliania huxleyi</name>
    <name type="common">Coccolithophore</name>
    <name type="synonym">Pontosphaera huxleyi</name>
    <dbReference type="NCBI Taxonomy" id="2903"/>
    <lineage>
        <taxon>Eukaryota</taxon>
        <taxon>Haptista</taxon>
        <taxon>Haptophyta</taxon>
        <taxon>Prymnesiophyceae</taxon>
        <taxon>Isochrysidales</taxon>
        <taxon>Noelaerhabdaceae</taxon>
        <taxon>Emiliania</taxon>
    </lineage>
</organism>
<feature type="region of interest" description="Disordered" evidence="1">
    <location>
        <begin position="398"/>
        <end position="432"/>
    </location>
</feature>
<name>A0A6U8XSJ5_EMIHU</name>
<dbReference type="AlphaFoldDB" id="A0A6U8XSJ5"/>
<sequence length="464" mass="48385">MAPARAQSAVRSSGTGVGSNWWAALLDGPRSRSDRTSRLRSCTARAARLTSAAGKHRAARLLLDAALRARQAATSRGELLVVARALLRAVACARGDAPLQRSARERLALLLCQEGLASEAGLDALLARGGYSHRLASHCLRYEEEEAAPSAAGRAAAMAWHCLARPVPPPVPPPGGGARGGAFVACLEGALPRGMVGRLAAALGPSSPFWASHGYICDGVRLASPFFSYVHSLRGPPASGLDRAIRRLQRLAAAAMPEVAEAGHAEWWAHCRPHATGHQMHFDSADEGRGARGPRHPLVSCALFLTSSAGGPTLVTDQTPRCSSLASSGYAALPRANRLLLFGGSMLHGVVPGRGARGGAARVSLMVAFWPSLEAREAAEPSAARPFPYGGAPEWAPLFDWPEEEDGDGATGGGGGESEGREGDSTRPAPLRLVSPIWQSVQGGGAPAAGLRRMPPYEACFQGF</sequence>
<gene>
    <name evidence="2" type="ORF">EHUX00137_LOCUS25477</name>
</gene>
<evidence type="ECO:0000256" key="1">
    <source>
        <dbReference type="SAM" id="MobiDB-lite"/>
    </source>
</evidence>
<proteinExistence type="predicted"/>